<proteinExistence type="inferred from homology"/>
<dbReference type="PROSITE" id="PS00168">
    <property type="entry name" value="TRP_SYNTHASE_BETA"/>
    <property type="match status" value="1"/>
</dbReference>
<dbReference type="GO" id="GO:0004834">
    <property type="term" value="F:tryptophan synthase activity"/>
    <property type="evidence" value="ECO:0007669"/>
    <property type="project" value="UniProtKB-UniRule"/>
</dbReference>
<dbReference type="PIRSF" id="PIRSF001413">
    <property type="entry name" value="Trp_syn_beta"/>
    <property type="match status" value="1"/>
</dbReference>
<sequence length="467" mass="50236">MRVLVALADHLGQEGTLTTKYLLPESEIPRHWYNILADLGSPPAPVLHPGTKEAVGPSDLAPLFPMAIIEQEMSAQREIAIPDEVRDVLGLWRPTPLFRAHALERAIGTRSHVYYKYEGVSPSGSHKPNTAVAQAYYNAREGVKRLATETGAGQWGSSLSFAAARFGLHVTVYMVKVSHQQKPYRRSMMQVWGAEVFASPSTRTNAGRKILELTPESQGSLGIAISEAVEDAATHDDTKYALGSVLNHVCLHQTVIGLEAQRQMEMAGEYPDVVIGCHGGGSNFAGIAIPFVRDKMNGKKVRLVASEPASCPSLTKGVYAFDYGDAVGMTPIVKMHTLGHDFMPPGIHAGGLRYHGAAPLVSKLLDMGLVEAVAYPQRACFEAAVTFARAEGIVPAPESSHAVRAAIDEAKKADAEGTTRVVLFNLSGHGHFDLGAYDAYLAGQLEDYEYPSEAVASAMAQLPKIAL</sequence>
<comment type="similarity">
    <text evidence="4 12">Belongs to the TrpB family.</text>
</comment>
<dbReference type="InterPro" id="IPR036052">
    <property type="entry name" value="TrpB-like_PALP_sf"/>
</dbReference>
<evidence type="ECO:0000256" key="1">
    <source>
        <dbReference type="ARBA" id="ARBA00001933"/>
    </source>
</evidence>
<dbReference type="PANTHER" id="PTHR48077:SF6">
    <property type="entry name" value="TRYPTOPHAN SYNTHASE"/>
    <property type="match status" value="1"/>
</dbReference>
<gene>
    <name evidence="12" type="primary">trpB</name>
    <name evidence="14" type="ORF">DB32_000330</name>
</gene>
<keyword evidence="7 12" id="KW-0822">Tryptophan biosynthesis</keyword>
<dbReference type="Pfam" id="PF00291">
    <property type="entry name" value="PALP"/>
    <property type="match status" value="1"/>
</dbReference>
<evidence type="ECO:0000256" key="5">
    <source>
        <dbReference type="ARBA" id="ARBA00011270"/>
    </source>
</evidence>
<evidence type="ECO:0000256" key="10">
    <source>
        <dbReference type="ARBA" id="ARBA00023239"/>
    </source>
</evidence>
<dbReference type="STRING" id="927083.DB32_000330"/>
<comment type="catalytic activity">
    <reaction evidence="11 12">
        <text>(1S,2R)-1-C-(indol-3-yl)glycerol 3-phosphate + L-serine = D-glyceraldehyde 3-phosphate + L-tryptophan + H2O</text>
        <dbReference type="Rhea" id="RHEA:10532"/>
        <dbReference type="ChEBI" id="CHEBI:15377"/>
        <dbReference type="ChEBI" id="CHEBI:33384"/>
        <dbReference type="ChEBI" id="CHEBI:57912"/>
        <dbReference type="ChEBI" id="CHEBI:58866"/>
        <dbReference type="ChEBI" id="CHEBI:59776"/>
        <dbReference type="EC" id="4.2.1.20"/>
    </reaction>
</comment>
<dbReference type="InterPro" id="IPR006316">
    <property type="entry name" value="Trp_synth_b-like"/>
</dbReference>
<dbReference type="InterPro" id="IPR006654">
    <property type="entry name" value="Trp_synth_beta"/>
</dbReference>
<evidence type="ECO:0000256" key="12">
    <source>
        <dbReference type="HAMAP-Rule" id="MF_00133"/>
    </source>
</evidence>
<feature type="modified residue" description="N6-(pyridoxal phosphate)lysine" evidence="12">
    <location>
        <position position="127"/>
    </location>
</feature>
<evidence type="ECO:0000256" key="3">
    <source>
        <dbReference type="ARBA" id="ARBA00004733"/>
    </source>
</evidence>
<evidence type="ECO:0000256" key="4">
    <source>
        <dbReference type="ARBA" id="ARBA00009982"/>
    </source>
</evidence>
<comment type="subunit">
    <text evidence="5 12">Tetramer of two alpha and two beta chains.</text>
</comment>
<dbReference type="Proteomes" id="UP000034883">
    <property type="component" value="Chromosome"/>
</dbReference>
<comment type="function">
    <text evidence="2 12">The beta subunit is responsible for the synthesis of L-tryptophan from indole and L-serine.</text>
</comment>
<dbReference type="HAMAP" id="MF_00133">
    <property type="entry name" value="Trp_synth_beta"/>
    <property type="match status" value="1"/>
</dbReference>
<dbReference type="PIRSF" id="PIRSF500824">
    <property type="entry name" value="TrpB_prok"/>
    <property type="match status" value="1"/>
</dbReference>
<reference evidence="14 15" key="1">
    <citation type="submission" date="2015-03" db="EMBL/GenBank/DDBJ databases">
        <title>Genome assembly of Sandaracinus amylolyticus DSM 53668.</title>
        <authorList>
            <person name="Sharma G."/>
            <person name="Subramanian S."/>
        </authorList>
    </citation>
    <scope>NUCLEOTIDE SEQUENCE [LARGE SCALE GENOMIC DNA]</scope>
    <source>
        <strain evidence="14 15">DSM 53668</strain>
    </source>
</reference>
<name>A0A0F6VYX0_9BACT</name>
<dbReference type="GO" id="GO:0005737">
    <property type="term" value="C:cytoplasm"/>
    <property type="evidence" value="ECO:0007669"/>
    <property type="project" value="TreeGrafter"/>
</dbReference>
<evidence type="ECO:0000256" key="7">
    <source>
        <dbReference type="ARBA" id="ARBA00022822"/>
    </source>
</evidence>
<comment type="pathway">
    <text evidence="3 12">Amino-acid biosynthesis; L-tryptophan biosynthesis; L-tryptophan from chorismate: step 5/5.</text>
</comment>
<dbReference type="NCBIfam" id="NF009057">
    <property type="entry name" value="PRK12391.1"/>
    <property type="match status" value="1"/>
</dbReference>
<evidence type="ECO:0000256" key="6">
    <source>
        <dbReference type="ARBA" id="ARBA00022605"/>
    </source>
</evidence>
<keyword evidence="6 12" id="KW-0028">Amino-acid biosynthesis</keyword>
<comment type="cofactor">
    <cofactor evidence="1 12">
        <name>pyridoxal 5'-phosphate</name>
        <dbReference type="ChEBI" id="CHEBI:597326"/>
    </cofactor>
</comment>
<dbReference type="EMBL" id="CP011125">
    <property type="protein sequence ID" value="AKF03181.1"/>
    <property type="molecule type" value="Genomic_DNA"/>
</dbReference>
<dbReference type="PANTHER" id="PTHR48077">
    <property type="entry name" value="TRYPTOPHAN SYNTHASE-RELATED"/>
    <property type="match status" value="1"/>
</dbReference>
<evidence type="ECO:0000256" key="2">
    <source>
        <dbReference type="ARBA" id="ARBA00002786"/>
    </source>
</evidence>
<dbReference type="InterPro" id="IPR023026">
    <property type="entry name" value="Trp_synth_beta/beta-like"/>
</dbReference>
<dbReference type="InterPro" id="IPR001926">
    <property type="entry name" value="TrpB-like_PALP"/>
</dbReference>
<dbReference type="NCBIfam" id="TIGR01415">
    <property type="entry name" value="trpB_rel"/>
    <property type="match status" value="1"/>
</dbReference>
<evidence type="ECO:0000313" key="14">
    <source>
        <dbReference type="EMBL" id="AKF03181.1"/>
    </source>
</evidence>
<dbReference type="CDD" id="cd06446">
    <property type="entry name" value="Trp-synth_B"/>
    <property type="match status" value="1"/>
</dbReference>
<keyword evidence="15" id="KW-1185">Reference proteome</keyword>
<organism evidence="14 15">
    <name type="scientific">Sandaracinus amylolyticus</name>
    <dbReference type="NCBI Taxonomy" id="927083"/>
    <lineage>
        <taxon>Bacteria</taxon>
        <taxon>Pseudomonadati</taxon>
        <taxon>Myxococcota</taxon>
        <taxon>Polyangia</taxon>
        <taxon>Polyangiales</taxon>
        <taxon>Sandaracinaceae</taxon>
        <taxon>Sandaracinus</taxon>
    </lineage>
</organism>
<keyword evidence="8 12" id="KW-0663">Pyridoxal phosphate</keyword>
<keyword evidence="10 12" id="KW-0456">Lyase</keyword>
<feature type="domain" description="Tryptophan synthase beta chain-like PALP" evidence="13">
    <location>
        <begin position="91"/>
        <end position="423"/>
    </location>
</feature>
<protein>
    <recommendedName>
        <fullName evidence="12">Tryptophan synthase beta chain</fullName>
        <ecNumber evidence="12">4.2.1.20</ecNumber>
    </recommendedName>
</protein>
<keyword evidence="9 12" id="KW-0057">Aromatic amino acid biosynthesis</keyword>
<dbReference type="GO" id="GO:0030170">
    <property type="term" value="F:pyridoxal phosphate binding"/>
    <property type="evidence" value="ECO:0007669"/>
    <property type="project" value="InterPro"/>
</dbReference>
<evidence type="ECO:0000256" key="9">
    <source>
        <dbReference type="ARBA" id="ARBA00023141"/>
    </source>
</evidence>
<dbReference type="InterPro" id="IPR006653">
    <property type="entry name" value="Trp_synth_b_CS"/>
</dbReference>
<dbReference type="Gene3D" id="3.40.50.1100">
    <property type="match status" value="2"/>
</dbReference>
<dbReference type="SUPFAM" id="SSF53686">
    <property type="entry name" value="Tryptophan synthase beta subunit-like PLP-dependent enzymes"/>
    <property type="match status" value="1"/>
</dbReference>
<evidence type="ECO:0000256" key="8">
    <source>
        <dbReference type="ARBA" id="ARBA00022898"/>
    </source>
</evidence>
<evidence type="ECO:0000259" key="13">
    <source>
        <dbReference type="Pfam" id="PF00291"/>
    </source>
</evidence>
<dbReference type="EC" id="4.2.1.20" evidence="12"/>
<accession>A0A0F6VYX0</accession>
<dbReference type="AlphaFoldDB" id="A0A0F6VYX0"/>
<dbReference type="UniPathway" id="UPA00035">
    <property type="reaction ID" value="UER00044"/>
</dbReference>
<dbReference type="KEGG" id="samy:DB32_000330"/>
<evidence type="ECO:0000256" key="11">
    <source>
        <dbReference type="ARBA" id="ARBA00049047"/>
    </source>
</evidence>
<evidence type="ECO:0000313" key="15">
    <source>
        <dbReference type="Proteomes" id="UP000034883"/>
    </source>
</evidence>
<dbReference type="GO" id="GO:0052684">
    <property type="term" value="F:L-serine hydro-lyase (adding indole, L-tryptophan-forming) activity"/>
    <property type="evidence" value="ECO:0007669"/>
    <property type="project" value="TreeGrafter"/>
</dbReference>